<dbReference type="OrthoDB" id="70224at2759"/>
<gene>
    <name evidence="3" type="ORF">FCC1311_053482</name>
</gene>
<dbReference type="GO" id="GO:0015937">
    <property type="term" value="P:coenzyme A biosynthetic process"/>
    <property type="evidence" value="ECO:0007669"/>
    <property type="project" value="UniProtKB-ARBA"/>
</dbReference>
<sequence length="335" mass="36623">MAETDGSAPRVSAAEVQAQAEILQKYLDATEAPADLDDDRVRVSAFVAKHHNEGRKIAVVTSGGTAVNLEKRAVRFIDNFSTGRRGAATVEHLLERGYAVVMLSRQGSAAPFARTLQDATSTAFDSKFMDCLVVDEATGAVRIECKADTAAASLVQAIREHQSFTKNGMLLHISFKYLSDYMLKLRMCGECAAPAGPSAIFILAAAVSDFHIPPDQMAEHKIQSRSGPLSLDLSQVPKALGVLRFHWAPHSFFVSFKLETDHDILISKAQQSIEKYDMHMVVANELLSRYKRISLVTRAGETIVTKRSEEEEVEIPMVEALCAAHAQFCSDAPKA</sequence>
<dbReference type="PANTHER" id="PTHR12290">
    <property type="entry name" value="CORNICHON-RELATED"/>
    <property type="match status" value="1"/>
</dbReference>
<protein>
    <submittedName>
        <fullName evidence="3">Phosphopantothenate--cysteine ligase</fullName>
    </submittedName>
</protein>
<dbReference type="Proteomes" id="UP000241890">
    <property type="component" value="Unassembled WGS sequence"/>
</dbReference>
<organism evidence="3 4">
    <name type="scientific">Hondaea fermentalgiana</name>
    <dbReference type="NCBI Taxonomy" id="2315210"/>
    <lineage>
        <taxon>Eukaryota</taxon>
        <taxon>Sar</taxon>
        <taxon>Stramenopiles</taxon>
        <taxon>Bigyra</taxon>
        <taxon>Labyrinthulomycetes</taxon>
        <taxon>Thraustochytrida</taxon>
        <taxon>Thraustochytriidae</taxon>
        <taxon>Hondaea</taxon>
    </lineage>
</organism>
<dbReference type="SUPFAM" id="SSF102645">
    <property type="entry name" value="CoaB-like"/>
    <property type="match status" value="1"/>
</dbReference>
<comment type="caution">
    <text evidence="3">The sequence shown here is derived from an EMBL/GenBank/DDBJ whole genome shotgun (WGS) entry which is preliminary data.</text>
</comment>
<reference evidence="3 4" key="1">
    <citation type="submission" date="2017-12" db="EMBL/GenBank/DDBJ databases">
        <title>Sequencing, de novo assembly and annotation of complete genome of a new Thraustochytrid species, strain FCC1311.</title>
        <authorList>
            <person name="Sedici K."/>
            <person name="Godart F."/>
            <person name="Aiese Cigliano R."/>
            <person name="Sanseverino W."/>
            <person name="Barakat M."/>
            <person name="Ortet P."/>
            <person name="Marechal E."/>
            <person name="Cagnac O."/>
            <person name="Amato A."/>
        </authorList>
    </citation>
    <scope>NUCLEOTIDE SEQUENCE [LARGE SCALE GENOMIC DNA]</scope>
</reference>
<evidence type="ECO:0000313" key="3">
    <source>
        <dbReference type="EMBL" id="GBG29125.1"/>
    </source>
</evidence>
<comment type="similarity">
    <text evidence="1">Belongs to the PPC synthetase family.</text>
</comment>
<evidence type="ECO:0000256" key="1">
    <source>
        <dbReference type="ARBA" id="ARBA00005703"/>
    </source>
</evidence>
<keyword evidence="4" id="KW-1185">Reference proteome</keyword>
<accession>A0A2R5GEW2</accession>
<dbReference type="InParanoid" id="A0A2R5GEW2"/>
<name>A0A2R5GEW2_9STRA</name>
<feature type="domain" description="DNA/pantothenate metabolism flavoprotein C-terminal" evidence="2">
    <location>
        <begin position="187"/>
        <end position="310"/>
    </location>
</feature>
<dbReference type="GO" id="GO:0016874">
    <property type="term" value="F:ligase activity"/>
    <property type="evidence" value="ECO:0007669"/>
    <property type="project" value="UniProtKB-KW"/>
</dbReference>
<proteinExistence type="inferred from homology"/>
<dbReference type="Gene3D" id="3.40.50.10300">
    <property type="entry name" value="CoaB-like"/>
    <property type="match status" value="1"/>
</dbReference>
<evidence type="ECO:0000259" key="2">
    <source>
        <dbReference type="Pfam" id="PF04127"/>
    </source>
</evidence>
<evidence type="ECO:0000313" key="4">
    <source>
        <dbReference type="Proteomes" id="UP000241890"/>
    </source>
</evidence>
<dbReference type="Pfam" id="PF04127">
    <property type="entry name" value="DFP"/>
    <property type="match status" value="2"/>
</dbReference>
<dbReference type="InterPro" id="IPR007085">
    <property type="entry name" value="DNA/pantothenate-metab_flavo_C"/>
</dbReference>
<dbReference type="EMBL" id="BEYU01000053">
    <property type="protein sequence ID" value="GBG29125.1"/>
    <property type="molecule type" value="Genomic_DNA"/>
</dbReference>
<dbReference type="AlphaFoldDB" id="A0A2R5GEW2"/>
<dbReference type="FunCoup" id="A0A2R5GEW2">
    <property type="interactions" value="89"/>
</dbReference>
<feature type="domain" description="DNA/pantothenate metabolism flavoprotein C-terminal" evidence="2">
    <location>
        <begin position="58"/>
        <end position="108"/>
    </location>
</feature>
<dbReference type="InterPro" id="IPR035929">
    <property type="entry name" value="CoaB-like_sf"/>
</dbReference>
<keyword evidence="3" id="KW-0436">Ligase</keyword>